<keyword evidence="5 6" id="KW-0472">Membrane</keyword>
<feature type="transmembrane region" description="Helical" evidence="6">
    <location>
        <begin position="12"/>
        <end position="35"/>
    </location>
</feature>
<reference evidence="7 8" key="1">
    <citation type="submission" date="2019-08" db="EMBL/GenBank/DDBJ databases">
        <title>In-depth cultivation of the pig gut microbiome towards novel bacterial diversity and tailored functional studies.</title>
        <authorList>
            <person name="Wylensek D."/>
            <person name="Hitch T.C.A."/>
            <person name="Clavel T."/>
        </authorList>
    </citation>
    <scope>NUCLEOTIDE SEQUENCE [LARGE SCALE GENOMIC DNA]</scope>
    <source>
        <strain evidence="7 8">BL-389-WT-3D</strain>
    </source>
</reference>
<dbReference type="RefSeq" id="WP_154322593.1">
    <property type="nucleotide sequence ID" value="NZ_CAMAAA010000001.1"/>
</dbReference>
<feature type="transmembrane region" description="Helical" evidence="6">
    <location>
        <begin position="161"/>
        <end position="182"/>
    </location>
</feature>
<sequence length="556" mass="60116">MAEQRRKKEKNFLVQGSILAIAGVITKIIGAVYRIPLTNIAGAEGIGYYSVAFSIYSVALMLTSYSLPLAVSKLVSARVAVGEYRNAYKVFKGAMTFALLAGGFVSLLIFLGADFIASHIMHMDMSAYALRVLAPCILIVALLGVLRGFFQGNGSMVPTAISQVVEQVVNAVASIAGAYFLLQAGKSIAETRGKKSYGPAYAAAGGTVGTVAGALAALLFVALIFYAYKRIFKRQMKRDRTRRRESYKKIYKILFITIAPVILSATVYNISDFIDTAMFNNIMAAQGFKKVEYAELLGMFGGQYTTMINVPLSISSALAASLIPSLVATVQTGNRKQIHNKINMVSRFNMLIAIPCAVGFVILAKPLLDLLYFTQDNTKPALMLQLGALSVVFFCLSTVTNSVLQGLDDMMTPVRNAAISLVIHVIALFLMMVVFKWNIYAVVLSKIVFSGASCILNAHSLRERIGYVQERKKTFVIPAIAATVMGVVAIVVHLLFELFAGARIATVVAVLAAMVVYGAVLVLLGGVTEEELLDMPKGASVASLCRKLHLIRGQYR</sequence>
<feature type="transmembrane region" description="Helical" evidence="6">
    <location>
        <begin position="416"/>
        <end position="435"/>
    </location>
</feature>
<feature type="transmembrane region" description="Helical" evidence="6">
    <location>
        <begin position="502"/>
        <end position="527"/>
    </location>
</feature>
<dbReference type="InterPro" id="IPR002797">
    <property type="entry name" value="Polysacc_synth"/>
</dbReference>
<keyword evidence="4 6" id="KW-1133">Transmembrane helix</keyword>
<name>A0A844F3D6_CLOSV</name>
<dbReference type="Pfam" id="PF01943">
    <property type="entry name" value="Polysacc_synt"/>
    <property type="match status" value="1"/>
</dbReference>
<evidence type="ECO:0000256" key="4">
    <source>
        <dbReference type="ARBA" id="ARBA00022989"/>
    </source>
</evidence>
<keyword evidence="3 6" id="KW-0812">Transmembrane</keyword>
<feature type="transmembrane region" description="Helical" evidence="6">
    <location>
        <begin position="441"/>
        <end position="462"/>
    </location>
</feature>
<gene>
    <name evidence="7" type="ORF">FYJ37_08715</name>
</gene>
<dbReference type="GO" id="GO:0005886">
    <property type="term" value="C:plasma membrane"/>
    <property type="evidence" value="ECO:0007669"/>
    <property type="project" value="UniProtKB-SubCell"/>
</dbReference>
<feature type="transmembrane region" description="Helical" evidence="6">
    <location>
        <begin position="93"/>
        <end position="116"/>
    </location>
</feature>
<evidence type="ECO:0000313" key="8">
    <source>
        <dbReference type="Proteomes" id="UP000462363"/>
    </source>
</evidence>
<feature type="transmembrane region" description="Helical" evidence="6">
    <location>
        <begin position="306"/>
        <end position="327"/>
    </location>
</feature>
<dbReference type="EMBL" id="VUMB01000015">
    <property type="protein sequence ID" value="MSS40432.1"/>
    <property type="molecule type" value="Genomic_DNA"/>
</dbReference>
<accession>A0A844F3D6</accession>
<dbReference type="AlphaFoldDB" id="A0A844F3D6"/>
<feature type="transmembrane region" description="Helical" evidence="6">
    <location>
        <begin position="47"/>
        <end position="72"/>
    </location>
</feature>
<dbReference type="PIRSF" id="PIRSF038958">
    <property type="entry name" value="PG_synth_SpoVB"/>
    <property type="match status" value="1"/>
</dbReference>
<comment type="subcellular location">
    <subcellularLocation>
        <location evidence="1">Cell membrane</location>
        <topology evidence="1">Multi-pass membrane protein</topology>
    </subcellularLocation>
</comment>
<dbReference type="Proteomes" id="UP000462363">
    <property type="component" value="Unassembled WGS sequence"/>
</dbReference>
<feature type="transmembrane region" description="Helical" evidence="6">
    <location>
        <begin position="380"/>
        <end position="404"/>
    </location>
</feature>
<feature type="transmembrane region" description="Helical" evidence="6">
    <location>
        <begin position="474"/>
        <end position="496"/>
    </location>
</feature>
<dbReference type="PANTHER" id="PTHR30250:SF21">
    <property type="entry name" value="LIPID II FLIPPASE MURJ"/>
    <property type="match status" value="1"/>
</dbReference>
<dbReference type="InterPro" id="IPR024923">
    <property type="entry name" value="PG_synth_SpoVB"/>
</dbReference>
<feature type="transmembrane region" description="Helical" evidence="6">
    <location>
        <begin position="348"/>
        <end position="368"/>
    </location>
</feature>
<comment type="caution">
    <text evidence="7">The sequence shown here is derived from an EMBL/GenBank/DDBJ whole genome shotgun (WGS) entry which is preliminary data.</text>
</comment>
<evidence type="ECO:0000256" key="6">
    <source>
        <dbReference type="SAM" id="Phobius"/>
    </source>
</evidence>
<evidence type="ECO:0000256" key="5">
    <source>
        <dbReference type="ARBA" id="ARBA00023136"/>
    </source>
</evidence>
<keyword evidence="2" id="KW-1003">Cell membrane</keyword>
<feature type="transmembrane region" description="Helical" evidence="6">
    <location>
        <begin position="202"/>
        <end position="228"/>
    </location>
</feature>
<evidence type="ECO:0000256" key="1">
    <source>
        <dbReference type="ARBA" id="ARBA00004651"/>
    </source>
</evidence>
<feature type="transmembrane region" description="Helical" evidence="6">
    <location>
        <begin position="249"/>
        <end position="270"/>
    </location>
</feature>
<protein>
    <submittedName>
        <fullName evidence="7">Polysaccharide biosynthesis protein</fullName>
    </submittedName>
</protein>
<dbReference type="InterPro" id="IPR050833">
    <property type="entry name" value="Poly_Biosynth_Transport"/>
</dbReference>
<evidence type="ECO:0000256" key="2">
    <source>
        <dbReference type="ARBA" id="ARBA00022475"/>
    </source>
</evidence>
<proteinExistence type="predicted"/>
<feature type="transmembrane region" description="Helical" evidence="6">
    <location>
        <begin position="128"/>
        <end position="149"/>
    </location>
</feature>
<evidence type="ECO:0000256" key="3">
    <source>
        <dbReference type="ARBA" id="ARBA00022692"/>
    </source>
</evidence>
<evidence type="ECO:0000313" key="7">
    <source>
        <dbReference type="EMBL" id="MSS40432.1"/>
    </source>
</evidence>
<dbReference type="CDD" id="cd13124">
    <property type="entry name" value="MATE_SpoVB_like"/>
    <property type="match status" value="1"/>
</dbReference>
<dbReference type="PANTHER" id="PTHR30250">
    <property type="entry name" value="PST FAMILY PREDICTED COLANIC ACID TRANSPORTER"/>
    <property type="match status" value="1"/>
</dbReference>
<organism evidence="7 8">
    <name type="scientific">Clostridium scindens (strain JCM 10418 / VPI 12708)</name>
    <dbReference type="NCBI Taxonomy" id="29347"/>
    <lineage>
        <taxon>Bacteria</taxon>
        <taxon>Bacillati</taxon>
        <taxon>Bacillota</taxon>
        <taxon>Clostridia</taxon>
        <taxon>Lachnospirales</taxon>
        <taxon>Lachnospiraceae</taxon>
    </lineage>
</organism>